<feature type="region of interest" description="Disordered" evidence="1">
    <location>
        <begin position="170"/>
        <end position="282"/>
    </location>
</feature>
<dbReference type="EMBL" id="AMZN01000074">
    <property type="protein sequence ID" value="ELR69341.1"/>
    <property type="molecule type" value="Genomic_DNA"/>
</dbReference>
<dbReference type="OrthoDB" id="594666at2"/>
<evidence type="ECO:0000256" key="1">
    <source>
        <dbReference type="SAM" id="MobiDB-lite"/>
    </source>
</evidence>
<keyword evidence="3" id="KW-1185">Reference proteome</keyword>
<feature type="compositionally biased region" description="Basic residues" evidence="1">
    <location>
        <begin position="217"/>
        <end position="229"/>
    </location>
</feature>
<dbReference type="RefSeq" id="WP_009582284.1">
    <property type="nucleotide sequence ID" value="NZ_AMZN01000074.1"/>
</dbReference>
<organism evidence="2 3">
    <name type="scientific">Fulvivirga imtechensis AK7</name>
    <dbReference type="NCBI Taxonomy" id="1237149"/>
    <lineage>
        <taxon>Bacteria</taxon>
        <taxon>Pseudomonadati</taxon>
        <taxon>Bacteroidota</taxon>
        <taxon>Cytophagia</taxon>
        <taxon>Cytophagales</taxon>
        <taxon>Fulvivirgaceae</taxon>
        <taxon>Fulvivirga</taxon>
    </lineage>
</organism>
<gene>
    <name evidence="2" type="ORF">C900_05121</name>
</gene>
<dbReference type="AlphaFoldDB" id="L8JKB2"/>
<feature type="compositionally biased region" description="Basic and acidic residues" evidence="1">
    <location>
        <begin position="178"/>
        <end position="216"/>
    </location>
</feature>
<feature type="compositionally biased region" description="Polar residues" evidence="1">
    <location>
        <begin position="270"/>
        <end position="282"/>
    </location>
</feature>
<name>L8JKB2_9BACT</name>
<evidence type="ECO:0008006" key="4">
    <source>
        <dbReference type="Google" id="ProtNLM"/>
    </source>
</evidence>
<protein>
    <recommendedName>
        <fullName evidence="4">Tetratricopeptide repeat protein</fullName>
    </recommendedName>
</protein>
<accession>L8JKB2</accession>
<dbReference type="eggNOG" id="ENOG50336UI">
    <property type="taxonomic scope" value="Bacteria"/>
</dbReference>
<comment type="caution">
    <text evidence="2">The sequence shown here is derived from an EMBL/GenBank/DDBJ whole genome shotgun (WGS) entry which is preliminary data.</text>
</comment>
<reference evidence="2 3" key="1">
    <citation type="submission" date="2012-12" db="EMBL/GenBank/DDBJ databases">
        <title>Genome assembly of Fulvivirga imtechensis AK7.</title>
        <authorList>
            <person name="Nupur N."/>
            <person name="Khatri I."/>
            <person name="Kumar R."/>
            <person name="Subramanian S."/>
            <person name="Pinnaka A."/>
        </authorList>
    </citation>
    <scope>NUCLEOTIDE SEQUENCE [LARGE SCALE GENOMIC DNA]</scope>
    <source>
        <strain evidence="2 3">AK7</strain>
    </source>
</reference>
<feature type="region of interest" description="Disordered" evidence="1">
    <location>
        <begin position="85"/>
        <end position="121"/>
    </location>
</feature>
<proteinExistence type="predicted"/>
<evidence type="ECO:0000313" key="3">
    <source>
        <dbReference type="Proteomes" id="UP000011135"/>
    </source>
</evidence>
<dbReference type="Proteomes" id="UP000011135">
    <property type="component" value="Unassembled WGS sequence"/>
</dbReference>
<dbReference type="STRING" id="1237149.C900_05121"/>
<sequence length="333" mass="37674">MNKQKFTKIIQNYHNIPDDDREKLHELAKTYPYSQVIHTLVAKANHDAQTSIASQTLNYAAMYATDRGVLKDVIQLKATHTNAPELTRPATIPSGTKEVDEVNPSAKTPVDSKPDQTPVISREEKKITVNLEEINPEGDLIRDEIWFELEALKKSKATYMEWLKETTTGSEDTLPIAGDEKAPKTSEKTSTQKEKKDTKKHQETTPDIKSGEETAKKKLSVKKGTKAKKKKEEKPKKKNKAPKAPKEDQNKLIENFISKEPSITAKPLKSSENQPDLSAASTSFNEDLVSENLANIFINQGKRDKAIDIYKKLIWKFPQKKAYFASRIEELQK</sequence>
<evidence type="ECO:0000313" key="2">
    <source>
        <dbReference type="EMBL" id="ELR69341.1"/>
    </source>
</evidence>